<dbReference type="AlphaFoldDB" id="I3E5S6"/>
<dbReference type="PATRIC" id="fig|997296.3.peg.637"/>
<dbReference type="EMBL" id="AFEU01000001">
    <property type="protein sequence ID" value="EIJ81847.1"/>
    <property type="molecule type" value="Genomic_DNA"/>
</dbReference>
<evidence type="ECO:0000256" key="1">
    <source>
        <dbReference type="SAM" id="Phobius"/>
    </source>
</evidence>
<evidence type="ECO:0000313" key="3">
    <source>
        <dbReference type="Proteomes" id="UP000010523"/>
    </source>
</evidence>
<protein>
    <submittedName>
        <fullName evidence="2">Uncharacterized protein</fullName>
    </submittedName>
</protein>
<organism evidence="2 3">
    <name type="scientific">Bacillus methanolicus PB1</name>
    <dbReference type="NCBI Taxonomy" id="997296"/>
    <lineage>
        <taxon>Bacteria</taxon>
        <taxon>Bacillati</taxon>
        <taxon>Bacillota</taxon>
        <taxon>Bacilli</taxon>
        <taxon>Bacillales</taxon>
        <taxon>Bacillaceae</taxon>
        <taxon>Bacillus</taxon>
    </lineage>
</organism>
<keyword evidence="3" id="KW-1185">Reference proteome</keyword>
<name>I3E5S6_BACMT</name>
<comment type="caution">
    <text evidence="2">The sequence shown here is derived from an EMBL/GenBank/DDBJ whole genome shotgun (WGS) entry which is preliminary data.</text>
</comment>
<keyword evidence="1" id="KW-0472">Membrane</keyword>
<dbReference type="OrthoDB" id="2888596at2"/>
<dbReference type="eggNOG" id="ENOG50334XV">
    <property type="taxonomic scope" value="Bacteria"/>
</dbReference>
<keyword evidence="1" id="KW-0812">Transmembrane</keyword>
<gene>
    <name evidence="2" type="ORF">PB1_02870</name>
</gene>
<feature type="transmembrane region" description="Helical" evidence="1">
    <location>
        <begin position="12"/>
        <end position="30"/>
    </location>
</feature>
<evidence type="ECO:0000313" key="2">
    <source>
        <dbReference type="EMBL" id="EIJ81847.1"/>
    </source>
</evidence>
<dbReference type="RefSeq" id="WP_003350601.1">
    <property type="nucleotide sequence ID" value="NZ_AFEU01000001.1"/>
</dbReference>
<reference evidence="2 3" key="1">
    <citation type="journal article" date="2012" name="Appl. Environ. Microbiol.">
        <title>Genome Sequence of Thermotolerant Bacillus methanolicus: Features and Regulation Related to Methylotrophy and Production of L-Lysine and L-Glutamate from Methanol.</title>
        <authorList>
            <person name="Heggeset T.M."/>
            <person name="Krog A."/>
            <person name="Balzer S."/>
            <person name="Wentzel A."/>
            <person name="Ellingsen T.E."/>
            <person name="Brautaset T."/>
        </authorList>
    </citation>
    <scope>NUCLEOTIDE SEQUENCE [LARGE SCALE GENOMIC DNA]</scope>
    <source>
        <strain evidence="2 3">PB1</strain>
    </source>
</reference>
<accession>I3E5S6</accession>
<dbReference type="Proteomes" id="UP000010523">
    <property type="component" value="Unassembled WGS sequence"/>
</dbReference>
<sequence>MVKYLTDFTLVALLVIGITAIMGVFTNGIGKKFFGGNRKSELADQSAKMQTGWKSIGGKKR</sequence>
<proteinExistence type="predicted"/>
<keyword evidence="1" id="KW-1133">Transmembrane helix</keyword>